<dbReference type="InterPro" id="IPR016163">
    <property type="entry name" value="Ald_DH_C"/>
</dbReference>
<dbReference type="GO" id="GO:0016620">
    <property type="term" value="F:oxidoreductase activity, acting on the aldehyde or oxo group of donors, NAD or NADP as acceptor"/>
    <property type="evidence" value="ECO:0007669"/>
    <property type="project" value="InterPro"/>
</dbReference>
<dbReference type="InterPro" id="IPR044151">
    <property type="entry name" value="ALDH_KGSADH"/>
</dbReference>
<evidence type="ECO:0000313" key="4">
    <source>
        <dbReference type="EMBL" id="GAC70600.1"/>
    </source>
</evidence>
<proteinExistence type="predicted"/>
<dbReference type="eggNOG" id="COG1012">
    <property type="taxonomic scope" value="Bacteria"/>
</dbReference>
<evidence type="ECO:0000256" key="1">
    <source>
        <dbReference type="ARBA" id="ARBA00023002"/>
    </source>
</evidence>
<dbReference type="STRING" id="1223545.GS4_38_00050"/>
<evidence type="ECO:0000256" key="2">
    <source>
        <dbReference type="SAM" id="MobiDB-lite"/>
    </source>
</evidence>
<evidence type="ECO:0000313" key="5">
    <source>
        <dbReference type="Proteomes" id="UP000011666"/>
    </source>
</evidence>
<accession>M0QPJ7</accession>
<dbReference type="Gene3D" id="3.40.605.10">
    <property type="entry name" value="Aldehyde Dehydrogenase, Chain A, domain 1"/>
    <property type="match status" value="1"/>
</dbReference>
<dbReference type="RefSeq" id="WP_007624765.1">
    <property type="nucleotide sequence ID" value="NZ_BANX01000038.1"/>
</dbReference>
<feature type="compositionally biased region" description="Basic and acidic residues" evidence="2">
    <location>
        <begin position="531"/>
        <end position="549"/>
    </location>
</feature>
<dbReference type="SUPFAM" id="SSF53720">
    <property type="entry name" value="ALDH-like"/>
    <property type="match status" value="1"/>
</dbReference>
<feature type="region of interest" description="Disordered" evidence="2">
    <location>
        <begin position="517"/>
        <end position="549"/>
    </location>
</feature>
<sequence>MTTTELADGVDLGTAETPTGVMIVDGGELVGDGDALYSADPVSGERVKPGYPSASPEQVADVCAQAAAAFAEYRSAPAERRAGFLDAIADRLDDARDALVDRAHRETALPRPRLTGEVGRTSGQLRLFASELRAGFWQGARVDPAIPDRAPAPRSDIRQRRIGIGPVAVFGASNFPLAFSTAGGDTASALAAGCPVVVKAHPAHLGTAELVGRAVAAAAASTGMPRGVFAQIVGGVDVGQALVGDPHIRAVGFTGSRRGGLALAATAAARGVPIPVYAEMSSINPVVLLPNTLAADGARLGTEFAASMTLGAGQFCTNPGLVIAVDGPGLDEFVAAATDAVAGDEGATMLTTGIADAYRAGGDELAARAGVVQLAVGTAPATAAGAAARLFRVDADRFAADPGLQSEVFGATSLLVVCPDLDRLRATLDVLEGQLTATVHASPEDHGIVGRLLPALEDIAGRLIVNGWPTGVEVGHAIVHGGPFPATTDTRSTSVGSAAIERFLRPVAYQDVPAELLPTDISDPAPAGIHRRLDGRTTEPASEGKEEQA</sequence>
<dbReference type="PANTHER" id="PTHR43353">
    <property type="entry name" value="SUCCINATE-SEMIALDEHYDE DEHYDROGENASE, MITOCHONDRIAL"/>
    <property type="match status" value="1"/>
</dbReference>
<dbReference type="InterPro" id="IPR050740">
    <property type="entry name" value="Aldehyde_DH_Superfamily"/>
</dbReference>
<reference evidence="4 5" key="1">
    <citation type="submission" date="2013-01" db="EMBL/GenBank/DDBJ databases">
        <title>Whole genome shotgun sequence of Gordonia soli NBRC 108243.</title>
        <authorList>
            <person name="Isaki-Nakamura S."/>
            <person name="Hosoyama A."/>
            <person name="Tsuchikane K."/>
            <person name="Ando Y."/>
            <person name="Baba S."/>
            <person name="Ohji S."/>
            <person name="Hamada M."/>
            <person name="Tamura T."/>
            <person name="Yamazoe A."/>
            <person name="Yamazaki S."/>
            <person name="Fujita N."/>
        </authorList>
    </citation>
    <scope>NUCLEOTIDE SEQUENCE [LARGE SCALE GENOMIC DNA]</scope>
    <source>
        <strain evidence="4 5">NBRC 108243</strain>
    </source>
</reference>
<dbReference type="EMBL" id="BANX01000038">
    <property type="protein sequence ID" value="GAC70600.1"/>
    <property type="molecule type" value="Genomic_DNA"/>
</dbReference>
<dbReference type="InterPro" id="IPR015590">
    <property type="entry name" value="Aldehyde_DH_dom"/>
</dbReference>
<keyword evidence="1" id="KW-0560">Oxidoreductase</keyword>
<name>M0QPJ7_9ACTN</name>
<comment type="caution">
    <text evidence="4">The sequence shown here is derived from an EMBL/GenBank/DDBJ whole genome shotgun (WGS) entry which is preliminary data.</text>
</comment>
<dbReference type="InterPro" id="IPR016162">
    <property type="entry name" value="Ald_DH_N"/>
</dbReference>
<gene>
    <name evidence="4" type="ORF">GS4_38_00050</name>
</gene>
<keyword evidence="5" id="KW-1185">Reference proteome</keyword>
<dbReference type="Pfam" id="PF00171">
    <property type="entry name" value="Aldedh"/>
    <property type="match status" value="1"/>
</dbReference>
<organism evidence="4 5">
    <name type="scientific">Gordonia soli NBRC 108243</name>
    <dbReference type="NCBI Taxonomy" id="1223545"/>
    <lineage>
        <taxon>Bacteria</taxon>
        <taxon>Bacillati</taxon>
        <taxon>Actinomycetota</taxon>
        <taxon>Actinomycetes</taxon>
        <taxon>Mycobacteriales</taxon>
        <taxon>Gordoniaceae</taxon>
        <taxon>Gordonia</taxon>
    </lineage>
</organism>
<dbReference type="Proteomes" id="UP000011666">
    <property type="component" value="Unassembled WGS sequence"/>
</dbReference>
<dbReference type="InterPro" id="IPR016161">
    <property type="entry name" value="Ald_DH/histidinol_DH"/>
</dbReference>
<dbReference type="Gene3D" id="3.40.309.10">
    <property type="entry name" value="Aldehyde Dehydrogenase, Chain A, domain 2"/>
    <property type="match status" value="1"/>
</dbReference>
<dbReference type="PANTHER" id="PTHR43353:SF3">
    <property type="entry name" value="ALDEHYDE DEHYDROGENASE-RELATED"/>
    <property type="match status" value="1"/>
</dbReference>
<feature type="domain" description="Aldehyde dehydrogenase" evidence="3">
    <location>
        <begin position="39"/>
        <end position="341"/>
    </location>
</feature>
<dbReference type="CDD" id="cd07129">
    <property type="entry name" value="ALDH_KGSADH"/>
    <property type="match status" value="1"/>
</dbReference>
<dbReference type="AlphaFoldDB" id="M0QPJ7"/>
<evidence type="ECO:0000259" key="3">
    <source>
        <dbReference type="Pfam" id="PF00171"/>
    </source>
</evidence>
<dbReference type="OrthoDB" id="9770537at2"/>
<protein>
    <submittedName>
        <fullName evidence="4">Putative aldehyde dehydrogenase</fullName>
    </submittedName>
</protein>